<dbReference type="AlphaFoldDB" id="X1NU21"/>
<organism evidence="1">
    <name type="scientific">marine sediment metagenome</name>
    <dbReference type="NCBI Taxonomy" id="412755"/>
    <lineage>
        <taxon>unclassified sequences</taxon>
        <taxon>metagenomes</taxon>
        <taxon>ecological metagenomes</taxon>
    </lineage>
</organism>
<dbReference type="EMBL" id="BARV01042365">
    <property type="protein sequence ID" value="GAI47522.1"/>
    <property type="molecule type" value="Genomic_DNA"/>
</dbReference>
<evidence type="ECO:0000313" key="1">
    <source>
        <dbReference type="EMBL" id="GAI47522.1"/>
    </source>
</evidence>
<dbReference type="GO" id="GO:0003677">
    <property type="term" value="F:DNA binding"/>
    <property type="evidence" value="ECO:0007669"/>
    <property type="project" value="InterPro"/>
</dbReference>
<sequence>PFLETVGSDCESLVTQLAAARSAIESVGALVLNNYMTLCFREGAETKPINIDSLARAIAIWGRVRIGD</sequence>
<gene>
    <name evidence="1" type="ORF">S06H3_63744</name>
</gene>
<reference evidence="1" key="1">
    <citation type="journal article" date="2014" name="Front. Microbiol.">
        <title>High frequency of phylogenetically diverse reductive dehalogenase-homologous genes in deep subseafloor sedimentary metagenomes.</title>
        <authorList>
            <person name="Kawai M."/>
            <person name="Futagami T."/>
            <person name="Toyoda A."/>
            <person name="Takaki Y."/>
            <person name="Nishi S."/>
            <person name="Hori S."/>
            <person name="Arai W."/>
            <person name="Tsubouchi T."/>
            <person name="Morono Y."/>
            <person name="Uchiyama I."/>
            <person name="Ito T."/>
            <person name="Fujiyama A."/>
            <person name="Inagaki F."/>
            <person name="Takami H."/>
        </authorList>
    </citation>
    <scope>NUCLEOTIDE SEQUENCE</scope>
    <source>
        <strain evidence="1">Expedition CK06-06</strain>
    </source>
</reference>
<dbReference type="InterPro" id="IPR038390">
    <property type="entry name" value="Metal_Tscrpt_repr_sf"/>
</dbReference>
<dbReference type="GO" id="GO:0046872">
    <property type="term" value="F:metal ion binding"/>
    <property type="evidence" value="ECO:0007669"/>
    <property type="project" value="InterPro"/>
</dbReference>
<dbReference type="InterPro" id="IPR003735">
    <property type="entry name" value="Metal_Tscrpt_repr"/>
</dbReference>
<dbReference type="GO" id="GO:0006355">
    <property type="term" value="P:regulation of DNA-templated transcription"/>
    <property type="evidence" value="ECO:0007669"/>
    <property type="project" value="InterPro"/>
</dbReference>
<dbReference type="Gene3D" id="1.20.58.1000">
    <property type="entry name" value="Metal-sensitive repressor, helix protomer"/>
    <property type="match status" value="1"/>
</dbReference>
<dbReference type="Pfam" id="PF02583">
    <property type="entry name" value="Trns_repr_metal"/>
    <property type="match status" value="1"/>
</dbReference>
<name>X1NU21_9ZZZZ</name>
<protein>
    <submittedName>
        <fullName evidence="1">Uncharacterized protein</fullName>
    </submittedName>
</protein>
<feature type="non-terminal residue" evidence="1">
    <location>
        <position position="1"/>
    </location>
</feature>
<accession>X1NU21</accession>
<comment type="caution">
    <text evidence="1">The sequence shown here is derived from an EMBL/GenBank/DDBJ whole genome shotgun (WGS) entry which is preliminary data.</text>
</comment>
<proteinExistence type="predicted"/>